<organism evidence="1 2">
    <name type="scientific">Escallonia herrerae</name>
    <dbReference type="NCBI Taxonomy" id="1293975"/>
    <lineage>
        <taxon>Eukaryota</taxon>
        <taxon>Viridiplantae</taxon>
        <taxon>Streptophyta</taxon>
        <taxon>Embryophyta</taxon>
        <taxon>Tracheophyta</taxon>
        <taxon>Spermatophyta</taxon>
        <taxon>Magnoliopsida</taxon>
        <taxon>eudicotyledons</taxon>
        <taxon>Gunneridae</taxon>
        <taxon>Pentapetalae</taxon>
        <taxon>asterids</taxon>
        <taxon>campanulids</taxon>
        <taxon>Escalloniales</taxon>
        <taxon>Escalloniaceae</taxon>
        <taxon>Escallonia</taxon>
    </lineage>
</organism>
<evidence type="ECO:0000313" key="2">
    <source>
        <dbReference type="Proteomes" id="UP001188597"/>
    </source>
</evidence>
<gene>
    <name evidence="1" type="ORF">RJ639_019448</name>
</gene>
<accession>A0AA89AK83</accession>
<proteinExistence type="predicted"/>
<dbReference type="AlphaFoldDB" id="A0AA89AK83"/>
<evidence type="ECO:0000313" key="1">
    <source>
        <dbReference type="EMBL" id="KAK3004261.1"/>
    </source>
</evidence>
<keyword evidence="2" id="KW-1185">Reference proteome</keyword>
<feature type="non-terminal residue" evidence="1">
    <location>
        <position position="156"/>
    </location>
</feature>
<comment type="caution">
    <text evidence="1">The sequence shown here is derived from an EMBL/GenBank/DDBJ whole genome shotgun (WGS) entry which is preliminary data.</text>
</comment>
<protein>
    <submittedName>
        <fullName evidence="1">Uncharacterized protein</fullName>
    </submittedName>
</protein>
<name>A0AA89AK83_9ASTE</name>
<sequence>GSFDDSPLWTTSKSLVVELVEVAIGTGCAINATRRSRVKGHLLAIPLCGVTACNNLSVEIMKAIKEEHDDAERRKHIRILEARKHTDYLTLLDGSDLLQNKKQKASGPLDKAFNVVERSIADKRASSMFYASALSFNLARFRTPEASGLHVVRPMS</sequence>
<dbReference type="EMBL" id="JAVXUP010002283">
    <property type="protein sequence ID" value="KAK3004261.1"/>
    <property type="molecule type" value="Genomic_DNA"/>
</dbReference>
<reference evidence="1" key="1">
    <citation type="submission" date="2022-12" db="EMBL/GenBank/DDBJ databases">
        <title>Draft genome assemblies for two species of Escallonia (Escalloniales).</title>
        <authorList>
            <person name="Chanderbali A."/>
            <person name="Dervinis C."/>
            <person name="Anghel I."/>
            <person name="Soltis D."/>
            <person name="Soltis P."/>
            <person name="Zapata F."/>
        </authorList>
    </citation>
    <scope>NUCLEOTIDE SEQUENCE</scope>
    <source>
        <strain evidence="1">UCBG64.0493</strain>
        <tissue evidence="1">Leaf</tissue>
    </source>
</reference>
<dbReference type="Proteomes" id="UP001188597">
    <property type="component" value="Unassembled WGS sequence"/>
</dbReference>